<proteinExistence type="predicted"/>
<sequence>MHVCTCANGAPCYLLLCSIKVFRSSSPCVQCG</sequence>
<reference evidence="1" key="2">
    <citation type="journal article" date="2015" name="Fish Shellfish Immunol.">
        <title>Early steps in the European eel (Anguilla anguilla)-Vibrio vulnificus interaction in the gills: Role of the RtxA13 toxin.</title>
        <authorList>
            <person name="Callol A."/>
            <person name="Pajuelo D."/>
            <person name="Ebbesson L."/>
            <person name="Teles M."/>
            <person name="MacKenzie S."/>
            <person name="Amaro C."/>
        </authorList>
    </citation>
    <scope>NUCLEOTIDE SEQUENCE</scope>
</reference>
<accession>A0A0E9TRD1</accession>
<evidence type="ECO:0000313" key="1">
    <source>
        <dbReference type="EMBL" id="JAH55450.1"/>
    </source>
</evidence>
<reference evidence="1" key="1">
    <citation type="submission" date="2014-11" db="EMBL/GenBank/DDBJ databases">
        <authorList>
            <person name="Amaro Gonzalez C."/>
        </authorList>
    </citation>
    <scope>NUCLEOTIDE SEQUENCE</scope>
</reference>
<name>A0A0E9TRD1_ANGAN</name>
<dbReference type="EMBL" id="GBXM01053127">
    <property type="protein sequence ID" value="JAH55450.1"/>
    <property type="molecule type" value="Transcribed_RNA"/>
</dbReference>
<organism evidence="1">
    <name type="scientific">Anguilla anguilla</name>
    <name type="common">European freshwater eel</name>
    <name type="synonym">Muraena anguilla</name>
    <dbReference type="NCBI Taxonomy" id="7936"/>
    <lineage>
        <taxon>Eukaryota</taxon>
        <taxon>Metazoa</taxon>
        <taxon>Chordata</taxon>
        <taxon>Craniata</taxon>
        <taxon>Vertebrata</taxon>
        <taxon>Euteleostomi</taxon>
        <taxon>Actinopterygii</taxon>
        <taxon>Neopterygii</taxon>
        <taxon>Teleostei</taxon>
        <taxon>Anguilliformes</taxon>
        <taxon>Anguillidae</taxon>
        <taxon>Anguilla</taxon>
    </lineage>
</organism>
<dbReference type="AlphaFoldDB" id="A0A0E9TRD1"/>
<protein>
    <submittedName>
        <fullName evidence="1">Uncharacterized protein</fullName>
    </submittedName>
</protein>